<dbReference type="GO" id="GO:0051539">
    <property type="term" value="F:4 iron, 4 sulfur cluster binding"/>
    <property type="evidence" value="ECO:0007669"/>
    <property type="project" value="UniProtKB-KW"/>
</dbReference>
<dbReference type="Gene3D" id="3.50.50.60">
    <property type="entry name" value="FAD/NAD(P)-binding domain"/>
    <property type="match status" value="1"/>
</dbReference>
<organism evidence="6 7">
    <name type="scientific">Schaedlerella arabinosiphila</name>
    <dbReference type="NCBI Taxonomy" id="2044587"/>
    <lineage>
        <taxon>Bacteria</taxon>
        <taxon>Bacillati</taxon>
        <taxon>Bacillota</taxon>
        <taxon>Clostridia</taxon>
        <taxon>Lachnospirales</taxon>
        <taxon>Lachnospiraceae</taxon>
        <taxon>Schaedlerella</taxon>
    </lineage>
</organism>
<keyword evidence="2" id="KW-0479">Metal-binding</keyword>
<keyword evidence="7" id="KW-1185">Reference proteome</keyword>
<protein>
    <submittedName>
        <fullName evidence="6">FAD-dependent oxidoreductase</fullName>
    </submittedName>
</protein>
<reference evidence="6" key="1">
    <citation type="submission" date="2018-10" db="EMBL/GenBank/DDBJ databases">
        <title>Schaedlerella arabinophila gen. nov. sp. nov., isolated from the mouse intestinal tract and comparative analysis with the genome of the closely related altered Schaedler flora strain ASF502.</title>
        <authorList>
            <person name="Miyake S."/>
            <person name="Soh M."/>
            <person name="Seedorf H."/>
        </authorList>
    </citation>
    <scope>NUCLEOTIDE SEQUENCE [LARGE SCALE GENOMIC DNA]</scope>
    <source>
        <strain evidence="6">DSM 106076</strain>
    </source>
</reference>
<evidence type="ECO:0000256" key="4">
    <source>
        <dbReference type="ARBA" id="ARBA00023004"/>
    </source>
</evidence>
<keyword evidence="1" id="KW-0004">4Fe-4S</keyword>
<evidence type="ECO:0000256" key="3">
    <source>
        <dbReference type="ARBA" id="ARBA00023002"/>
    </source>
</evidence>
<comment type="caution">
    <text evidence="6">The sequence shown here is derived from an EMBL/GenBank/DDBJ whole genome shotgun (WGS) entry which is preliminary data.</text>
</comment>
<keyword evidence="5" id="KW-0411">Iron-sulfur</keyword>
<dbReference type="GO" id="GO:0016491">
    <property type="term" value="F:oxidoreductase activity"/>
    <property type="evidence" value="ECO:0007669"/>
    <property type="project" value="UniProtKB-KW"/>
</dbReference>
<dbReference type="EMBL" id="RHJS01000002">
    <property type="protein sequence ID" value="RRK34877.1"/>
    <property type="molecule type" value="Genomic_DNA"/>
</dbReference>
<proteinExistence type="predicted"/>
<dbReference type="PANTHER" id="PTHR43498:SF1">
    <property type="entry name" value="COB--COM HETERODISULFIDE REDUCTASE IRON-SULFUR SUBUNIT A"/>
    <property type="match status" value="1"/>
</dbReference>
<evidence type="ECO:0000256" key="5">
    <source>
        <dbReference type="ARBA" id="ARBA00023014"/>
    </source>
</evidence>
<dbReference type="InterPro" id="IPR039650">
    <property type="entry name" value="HdrA-like"/>
</dbReference>
<sequence>MAASFVLSGNLYIQRIENCNKYSGFLSGLYLFLERKESVWKNSKEIKQNRKFTIFQSMDVWIKITENETERGWNMNLKKYDVIVAGGGTAGIAAALGAAREGASVLVIEKNAYLGGTAASGLPFIDFFNRDGKQVTAGIAEELMQRLFSERAALGHIRTQGGHLNSVTMIDPEWVKISAEEMLLESGCSILYHTFVCAADVEGGCLNSITAANKNGLTKFHAGCFIDTTGDGDLAKFAGARYSTGRESDGLCQAMSLLFKLGDVDVEKASALFSENPIVACPIGGDHAYNLHISGNLSRWDDVILKENLFPHGGHNIWAGTMRENELTYVNTVRVSEKNGADAWELSEAEIEGRRQMKKIIRFLNAHVPGMEKAHITSVPNGIGVRETRRVEGEYILTMDDVLQGRKFEDCIAKNGYCIDIHDPKGNGWGVTHIQSEDHCYDIPYRCIVPRRIDRLLVAGRCISATSEALASARIMPSCMALGQAAGAAAAISAEKKICPREVPVREIQAALRKGGAWI</sequence>
<name>A0A426DPW2_9FIRM</name>
<evidence type="ECO:0000256" key="1">
    <source>
        <dbReference type="ARBA" id="ARBA00022485"/>
    </source>
</evidence>
<evidence type="ECO:0000256" key="2">
    <source>
        <dbReference type="ARBA" id="ARBA00022723"/>
    </source>
</evidence>
<dbReference type="Proteomes" id="UP000274920">
    <property type="component" value="Unassembled WGS sequence"/>
</dbReference>
<dbReference type="InterPro" id="IPR036188">
    <property type="entry name" value="FAD/NAD-bd_sf"/>
</dbReference>
<dbReference type="PANTHER" id="PTHR43498">
    <property type="entry name" value="FERREDOXIN:COB-COM HETERODISULFIDE REDUCTASE SUBUNIT A"/>
    <property type="match status" value="1"/>
</dbReference>
<evidence type="ECO:0000313" key="7">
    <source>
        <dbReference type="Proteomes" id="UP000274920"/>
    </source>
</evidence>
<dbReference type="Pfam" id="PF12831">
    <property type="entry name" value="FAD_oxidored"/>
    <property type="match status" value="1"/>
</dbReference>
<keyword evidence="4" id="KW-0408">Iron</keyword>
<gene>
    <name evidence="6" type="ORF">EBB54_28730</name>
</gene>
<keyword evidence="3" id="KW-0560">Oxidoreductase</keyword>
<dbReference type="AlphaFoldDB" id="A0A426DPW2"/>
<accession>A0A426DPW2</accession>
<dbReference type="SUPFAM" id="SSF51905">
    <property type="entry name" value="FAD/NAD(P)-binding domain"/>
    <property type="match status" value="1"/>
</dbReference>
<dbReference type="GO" id="GO:0046872">
    <property type="term" value="F:metal ion binding"/>
    <property type="evidence" value="ECO:0007669"/>
    <property type="project" value="UniProtKB-KW"/>
</dbReference>
<evidence type="ECO:0000313" key="6">
    <source>
        <dbReference type="EMBL" id="RRK34877.1"/>
    </source>
</evidence>